<name>A0A6A6TKG0_9PLEO</name>
<accession>A0A6A6TKG0</accession>
<evidence type="ECO:0000313" key="4">
    <source>
        <dbReference type="Proteomes" id="UP000799324"/>
    </source>
</evidence>
<evidence type="ECO:0000256" key="1">
    <source>
        <dbReference type="SAM" id="MobiDB-lite"/>
    </source>
</evidence>
<keyword evidence="4" id="KW-1185">Reference proteome</keyword>
<dbReference type="PANTHER" id="PTHR12461:SF101">
    <property type="entry name" value="TRNA WYBUTOSINE-SYNTHESIZING PROTEIN 4"/>
    <property type="match status" value="1"/>
</dbReference>
<protein>
    <submittedName>
        <fullName evidence="3">Clavaminate synthase-like protein</fullName>
    </submittedName>
</protein>
<dbReference type="Pfam" id="PF13621">
    <property type="entry name" value="Cupin_8"/>
    <property type="match status" value="1"/>
</dbReference>
<dbReference type="PANTHER" id="PTHR12461">
    <property type="entry name" value="HYPOXIA-INDUCIBLE FACTOR 1 ALPHA INHIBITOR-RELATED"/>
    <property type="match status" value="1"/>
</dbReference>
<dbReference type="SUPFAM" id="SSF51197">
    <property type="entry name" value="Clavaminate synthase-like"/>
    <property type="match status" value="1"/>
</dbReference>
<feature type="region of interest" description="Disordered" evidence="1">
    <location>
        <begin position="169"/>
        <end position="198"/>
    </location>
</feature>
<dbReference type="OrthoDB" id="47172at2759"/>
<dbReference type="InterPro" id="IPR003347">
    <property type="entry name" value="JmjC_dom"/>
</dbReference>
<dbReference type="EMBL" id="MU004303">
    <property type="protein sequence ID" value="KAF2659926.1"/>
    <property type="molecule type" value="Genomic_DNA"/>
</dbReference>
<evidence type="ECO:0000259" key="2">
    <source>
        <dbReference type="PROSITE" id="PS51184"/>
    </source>
</evidence>
<organism evidence="3 4">
    <name type="scientific">Lophiostoma macrostomum CBS 122681</name>
    <dbReference type="NCBI Taxonomy" id="1314788"/>
    <lineage>
        <taxon>Eukaryota</taxon>
        <taxon>Fungi</taxon>
        <taxon>Dikarya</taxon>
        <taxon>Ascomycota</taxon>
        <taxon>Pezizomycotina</taxon>
        <taxon>Dothideomycetes</taxon>
        <taxon>Pleosporomycetidae</taxon>
        <taxon>Pleosporales</taxon>
        <taxon>Lophiostomataceae</taxon>
        <taxon>Lophiostoma</taxon>
    </lineage>
</organism>
<feature type="domain" description="JmjC" evidence="2">
    <location>
        <begin position="328"/>
        <end position="538"/>
    </location>
</feature>
<dbReference type="SMART" id="SM00558">
    <property type="entry name" value="JmjC"/>
    <property type="match status" value="1"/>
</dbReference>
<proteinExistence type="predicted"/>
<gene>
    <name evidence="3" type="ORF">K491DRAFT_688784</name>
</gene>
<sequence length="538" mass="61212">MALALADTPTLDEIIQLTRRGLTAAEDNDIRSCGSPALSLLRHDPNLCLRFAYQKLHDVPYQEVKSCWRRLYTDAAVWETLRLLEEQKAYGMRGQDTKIERDDISKDRAHVKGQGTADNRQDRDDWVTEVVKILDMALILTGAPSREWLIELILSALQGMLARIESVREQDELAGEPPTKRRRITPQGNASQKQNRIPEEFPTKIVSSPILHFPIERQANISLTKFQSWISNRSTQKPLIITDTIDHWPALSERSWDSPSYLLSQTLNGRRLVPIEIGRTYTSANWTQKILSFGEFMESYLLKSPPEPTPSSASIDYDDELDGAAQTGYLAQHDLFAQIPALRSDIAIPDYCYAEPPPAASNPPNVKPVPKLETPLLNAWFGPANTISPLHTDPYHNILAQVVGSKYVRLYSHKETKKQYPRGVEDGGVDMSNTSEVDLDDAFKLFPGISPWPQESGISREGRRPLEDGMWEETDEEEEKQRDLQRVRGEFEAHFPMFKDAEYVDCVLKPGDCLYIPVGWWHYVRSLTPSFSVSFWFN</sequence>
<reference evidence="3" key="1">
    <citation type="journal article" date="2020" name="Stud. Mycol.">
        <title>101 Dothideomycetes genomes: a test case for predicting lifestyles and emergence of pathogens.</title>
        <authorList>
            <person name="Haridas S."/>
            <person name="Albert R."/>
            <person name="Binder M."/>
            <person name="Bloem J."/>
            <person name="Labutti K."/>
            <person name="Salamov A."/>
            <person name="Andreopoulos B."/>
            <person name="Baker S."/>
            <person name="Barry K."/>
            <person name="Bills G."/>
            <person name="Bluhm B."/>
            <person name="Cannon C."/>
            <person name="Castanera R."/>
            <person name="Culley D."/>
            <person name="Daum C."/>
            <person name="Ezra D."/>
            <person name="Gonzalez J."/>
            <person name="Henrissat B."/>
            <person name="Kuo A."/>
            <person name="Liang C."/>
            <person name="Lipzen A."/>
            <person name="Lutzoni F."/>
            <person name="Magnuson J."/>
            <person name="Mondo S."/>
            <person name="Nolan M."/>
            <person name="Ohm R."/>
            <person name="Pangilinan J."/>
            <person name="Park H.-J."/>
            <person name="Ramirez L."/>
            <person name="Alfaro M."/>
            <person name="Sun H."/>
            <person name="Tritt A."/>
            <person name="Yoshinaga Y."/>
            <person name="Zwiers L.-H."/>
            <person name="Turgeon B."/>
            <person name="Goodwin S."/>
            <person name="Spatafora J."/>
            <person name="Crous P."/>
            <person name="Grigoriev I."/>
        </authorList>
    </citation>
    <scope>NUCLEOTIDE SEQUENCE</scope>
    <source>
        <strain evidence="3">CBS 122681</strain>
    </source>
</reference>
<feature type="compositionally biased region" description="Polar residues" evidence="1">
    <location>
        <begin position="186"/>
        <end position="195"/>
    </location>
</feature>
<dbReference type="Gene3D" id="2.60.120.650">
    <property type="entry name" value="Cupin"/>
    <property type="match status" value="1"/>
</dbReference>
<dbReference type="PROSITE" id="PS51184">
    <property type="entry name" value="JMJC"/>
    <property type="match status" value="1"/>
</dbReference>
<evidence type="ECO:0000313" key="3">
    <source>
        <dbReference type="EMBL" id="KAF2659926.1"/>
    </source>
</evidence>
<dbReference type="Proteomes" id="UP000799324">
    <property type="component" value="Unassembled WGS sequence"/>
</dbReference>
<dbReference type="InterPro" id="IPR041667">
    <property type="entry name" value="Cupin_8"/>
</dbReference>
<dbReference type="AlphaFoldDB" id="A0A6A6TKG0"/>